<comment type="caution">
    <text evidence="2">The sequence shown here is derived from an EMBL/GenBank/DDBJ whole genome shotgun (WGS) entry which is preliminary data.</text>
</comment>
<dbReference type="AlphaFoldDB" id="A0A834GB76"/>
<feature type="compositionally biased region" description="Low complexity" evidence="1">
    <location>
        <begin position="7"/>
        <end position="19"/>
    </location>
</feature>
<keyword evidence="3" id="KW-1185">Reference proteome</keyword>
<name>A0A834GB76_RHOSS</name>
<evidence type="ECO:0000313" key="3">
    <source>
        <dbReference type="Proteomes" id="UP000626092"/>
    </source>
</evidence>
<evidence type="ECO:0000313" key="2">
    <source>
        <dbReference type="EMBL" id="KAF7130375.1"/>
    </source>
</evidence>
<proteinExistence type="predicted"/>
<dbReference type="OrthoDB" id="10544773at2759"/>
<reference evidence="2" key="1">
    <citation type="submission" date="2019-11" db="EMBL/GenBank/DDBJ databases">
        <authorList>
            <person name="Liu Y."/>
            <person name="Hou J."/>
            <person name="Li T.-Q."/>
            <person name="Guan C.-H."/>
            <person name="Wu X."/>
            <person name="Wu H.-Z."/>
            <person name="Ling F."/>
            <person name="Zhang R."/>
            <person name="Shi X.-G."/>
            <person name="Ren J.-P."/>
            <person name="Chen E.-F."/>
            <person name="Sun J.-M."/>
        </authorList>
    </citation>
    <scope>NUCLEOTIDE SEQUENCE</scope>
    <source>
        <strain evidence="2">Adult_tree_wgs_1</strain>
        <tissue evidence="2">Leaves</tissue>
    </source>
</reference>
<gene>
    <name evidence="2" type="ORF">RHSIM_Rhsim10G0131600</name>
</gene>
<feature type="region of interest" description="Disordered" evidence="1">
    <location>
        <begin position="1"/>
        <end position="20"/>
    </location>
</feature>
<sequence>MLATTEGRPGVPSSIVVGSGSVGGKGPPWHVVINSLEIPVEDILDEIAARESDSGSGGDTKEIITDEDGDKVVAEMEVDVVEATRMLGQT</sequence>
<accession>A0A834GB76</accession>
<protein>
    <submittedName>
        <fullName evidence="2">Uncharacterized protein</fullName>
    </submittedName>
</protein>
<organism evidence="2 3">
    <name type="scientific">Rhododendron simsii</name>
    <name type="common">Sims's rhododendron</name>
    <dbReference type="NCBI Taxonomy" id="118357"/>
    <lineage>
        <taxon>Eukaryota</taxon>
        <taxon>Viridiplantae</taxon>
        <taxon>Streptophyta</taxon>
        <taxon>Embryophyta</taxon>
        <taxon>Tracheophyta</taxon>
        <taxon>Spermatophyta</taxon>
        <taxon>Magnoliopsida</taxon>
        <taxon>eudicotyledons</taxon>
        <taxon>Gunneridae</taxon>
        <taxon>Pentapetalae</taxon>
        <taxon>asterids</taxon>
        <taxon>Ericales</taxon>
        <taxon>Ericaceae</taxon>
        <taxon>Ericoideae</taxon>
        <taxon>Rhodoreae</taxon>
        <taxon>Rhododendron</taxon>
    </lineage>
</organism>
<dbReference type="EMBL" id="WJXA01000010">
    <property type="protein sequence ID" value="KAF7130375.1"/>
    <property type="molecule type" value="Genomic_DNA"/>
</dbReference>
<dbReference type="Proteomes" id="UP000626092">
    <property type="component" value="Unassembled WGS sequence"/>
</dbReference>
<evidence type="ECO:0000256" key="1">
    <source>
        <dbReference type="SAM" id="MobiDB-lite"/>
    </source>
</evidence>